<dbReference type="GO" id="GO:0008270">
    <property type="term" value="F:zinc ion binding"/>
    <property type="evidence" value="ECO:0007669"/>
    <property type="project" value="UniProtKB-KW"/>
</dbReference>
<evidence type="ECO:0000259" key="5">
    <source>
        <dbReference type="Pfam" id="PF13860"/>
    </source>
</evidence>
<comment type="caution">
    <text evidence="6">The sequence shown here is derived from an EMBL/GenBank/DDBJ whole genome shotgun (WGS) entry which is preliminary data.</text>
</comment>
<dbReference type="Proteomes" id="UP000233256">
    <property type="component" value="Unassembled WGS sequence"/>
</dbReference>
<dbReference type="CDD" id="cd05819">
    <property type="entry name" value="NHL"/>
    <property type="match status" value="2"/>
</dbReference>
<proteinExistence type="predicted"/>
<reference evidence="6 7" key="1">
    <citation type="journal article" date="2017" name="ISME J.">
        <title>Potential for microbial H2 and metal transformations associated with novel bacteria and archaea in deep terrestrial subsurface sediments.</title>
        <authorList>
            <person name="Hernsdorf A.W."/>
            <person name="Amano Y."/>
            <person name="Miyakawa K."/>
            <person name="Ise K."/>
            <person name="Suzuki Y."/>
            <person name="Anantharaman K."/>
            <person name="Probst A."/>
            <person name="Burstein D."/>
            <person name="Thomas B.C."/>
            <person name="Banfield J.F."/>
        </authorList>
    </citation>
    <scope>NUCLEOTIDE SEQUENCE [LARGE SCALE GENOMIC DNA]</scope>
    <source>
        <strain evidence="6">HGW-Wallbacteria-1</strain>
    </source>
</reference>
<dbReference type="Gene3D" id="2.60.40.1220">
    <property type="match status" value="1"/>
</dbReference>
<evidence type="ECO:0000256" key="3">
    <source>
        <dbReference type="PROSITE-ProRule" id="PRU00504"/>
    </source>
</evidence>
<dbReference type="InterPro" id="IPR025965">
    <property type="entry name" value="FlgD/Vpr_Ig-like"/>
</dbReference>
<evidence type="ECO:0000256" key="2">
    <source>
        <dbReference type="ARBA" id="ARBA00022737"/>
    </source>
</evidence>
<dbReference type="Gene3D" id="2.120.10.30">
    <property type="entry name" value="TolB, C-terminal domain"/>
    <property type="match status" value="2"/>
</dbReference>
<accession>A0A2N1PPC6</accession>
<evidence type="ECO:0000313" key="6">
    <source>
        <dbReference type="EMBL" id="PKK90189.1"/>
    </source>
</evidence>
<keyword evidence="4" id="KW-1133">Transmembrane helix</keyword>
<dbReference type="PANTHER" id="PTHR24104:SF25">
    <property type="entry name" value="PROTEIN LIN-41"/>
    <property type="match status" value="1"/>
</dbReference>
<dbReference type="Gene3D" id="2.60.40.4070">
    <property type="match status" value="2"/>
</dbReference>
<feature type="transmembrane region" description="Helical" evidence="4">
    <location>
        <begin position="52"/>
        <end position="71"/>
    </location>
</feature>
<dbReference type="SUPFAM" id="SSF63829">
    <property type="entry name" value="Calcium-dependent phosphotriesterase"/>
    <property type="match status" value="2"/>
</dbReference>
<dbReference type="InterPro" id="IPR001258">
    <property type="entry name" value="NHL_repeat"/>
</dbReference>
<evidence type="ECO:0000256" key="1">
    <source>
        <dbReference type="ARBA" id="ARBA00022729"/>
    </source>
</evidence>
<organism evidence="6 7">
    <name type="scientific">Candidatus Wallbacteria bacterium HGW-Wallbacteria-1</name>
    <dbReference type="NCBI Taxonomy" id="2013854"/>
    <lineage>
        <taxon>Bacteria</taxon>
        <taxon>Candidatus Walliibacteriota</taxon>
    </lineage>
</organism>
<gene>
    <name evidence="6" type="ORF">CVV64_10700</name>
</gene>
<feature type="repeat" description="NHL" evidence="3">
    <location>
        <begin position="780"/>
        <end position="820"/>
    </location>
</feature>
<feature type="repeat" description="NHL" evidence="3">
    <location>
        <begin position="547"/>
        <end position="586"/>
    </location>
</feature>
<keyword evidence="1" id="KW-0732">Signal</keyword>
<keyword evidence="2" id="KW-0677">Repeat</keyword>
<name>A0A2N1PPC6_9BACT</name>
<dbReference type="Pfam" id="PF01436">
    <property type="entry name" value="NHL"/>
    <property type="match status" value="1"/>
</dbReference>
<keyword evidence="4" id="KW-0812">Transmembrane</keyword>
<dbReference type="InterPro" id="IPR011659">
    <property type="entry name" value="WD40"/>
</dbReference>
<feature type="domain" description="FlgD/Vpr Ig-like" evidence="5">
    <location>
        <begin position="94"/>
        <end position="159"/>
    </location>
</feature>
<keyword evidence="4" id="KW-0472">Membrane</keyword>
<dbReference type="Pfam" id="PF13860">
    <property type="entry name" value="FlgD_ig"/>
    <property type="match status" value="1"/>
</dbReference>
<dbReference type="InterPro" id="IPR050952">
    <property type="entry name" value="TRIM-NHL_E3_ligases"/>
</dbReference>
<dbReference type="InterPro" id="IPR014755">
    <property type="entry name" value="Cu-Rt/internalin_Ig-like"/>
</dbReference>
<protein>
    <recommendedName>
        <fullName evidence="5">FlgD/Vpr Ig-like domain-containing protein</fullName>
    </recommendedName>
</protein>
<dbReference type="SUPFAM" id="SSF63825">
    <property type="entry name" value="YWTD domain"/>
    <property type="match status" value="1"/>
</dbReference>
<dbReference type="EMBL" id="PGXC01000007">
    <property type="protein sequence ID" value="PKK90189.1"/>
    <property type="molecule type" value="Genomic_DNA"/>
</dbReference>
<dbReference type="PROSITE" id="PS51125">
    <property type="entry name" value="NHL"/>
    <property type="match status" value="2"/>
</dbReference>
<dbReference type="Gene3D" id="2.40.10.500">
    <property type="match status" value="1"/>
</dbReference>
<evidence type="ECO:0000313" key="7">
    <source>
        <dbReference type="Proteomes" id="UP000233256"/>
    </source>
</evidence>
<dbReference type="Pfam" id="PF07676">
    <property type="entry name" value="PD40"/>
    <property type="match status" value="1"/>
</dbReference>
<dbReference type="InterPro" id="IPR011042">
    <property type="entry name" value="6-blade_b-propeller_TolB-like"/>
</dbReference>
<sequence>MFNSGNQLTYLKQFRRIWTTDTKLLHPRYRNDIGVIFFGRGYKMNISGFSGFSLYSVFMVLVLTALFSGAFQPPVMAITITDLTNAPDPFTPGSTTISFTVAGAPGDVHVAIYNDAGVLVRRLYSDRYTTNGGKTIVWNGRDDTNTVLPAGTYSCRVRAGMDFVYNSKIQGSGDYFAHPFDVCTDATRNVYVVNTFGNEIHKYNYAGNLVWKKGFKGSGGSSGSEPQLDTPHGICTDGTYLYVADTGNLRVQRLDMDGAVVTPSWYYHDPNSAYLNEGTDPITKLMGMDYDNGWVYVAVMQGADSSNQPVSDIYMLRIRTVNTPTWPTNVQKTRDSTWGDLDEKDGVADIAVCPNANRVIMSVPYYAITSNRSATRVTLSSFSNGTLGNFGSNNRIWYGLTRYTRGTTDYVVATNIEDDNIERYRVNNTNGIQDNNNGFAFGTGGSGTGQFVTPCGVAHVWNGTDLELWVVDTGNNRIQKWINNNTTTTYQFTIESEKQTVSHPTDLFIDSNHNLFVAASGDNRILKFDQYGNNVLALGKYGMRGGEGDVTTFGRFHEPQGVCVDSAGNIFVSDTYNERIFKYNSAGTALVTAFSGNGVLDLDGQWGGTGATENDWPYGMDISDETTQRLFWYHGLDAEGGVARCNATTGGTLGISGYSLPDWQWRATDVSVGQTVNNTFNRIWATSAGRDERDGIYWSWYPSDIDLYRFGTGTGNTGTPIISAARGVNRFTGITKDIWDNLYVCSATNNRLEVYRVMNTNYPTITDGVIQPPTQMVTEGSSGASNGQFDYPSGVALAPDMTYAWVSDFFNNRIQKFDINFSFDQVEFITISAAGPPTLNAVSMSGTVVTEYPAESLFYARAGSGVTFTLTFSKAMDTAVLPTVKYVTQDGYEYPITAVSGAGYTNGWVIAEANTWLGTVSIPTGHDGTATLSVRDAQDAAATLMTPNPDTAFTFIIDTIAPAMPAIDQPTTPTTDPVIQVTGSSEANVFVDCYNYNAATGGTLNSSQLGILSDSLGKWLATSIDLDTSTANQNWLTATSTDRAGNTSTSTTPRLVVFYTEKQPGQATITPPDDRKVGYSGTWTIRYVAATDMNQSTVTLRIPFGWTLPHETPGIAGYCTVSAGIGMNLVAAPNDIRINPGGALTDRDIVVSFSSADAGAYFDIVYGASNPPGSAIGSTASLGSNIFLLKSSTPDADPEYDDPWNNPTNMMDVNDPSIYVFGEDLEVFFNDSLSTVGTVLQGKLDLELMTLKFTNYNLGATDKVTSIRVYTQNNFGTSIDDPSQFISSILVKDAGTTYASKTSASIETSGGSILLDMTANPLIIPPGTSKTVQVRCNISGTAPAGGWIRFSLPASTDIKASDLGTGLDIGIVAKSPQVFPTNTTTTAIQIAAGSAAANLRVLHTSTMPLAVSKGSTNMQPMQLTFTNPTVGSYDVKITELVMRVERADGTGVIPSSIISAMKLEKADGTATYIYDPTIETSGTTVTLDLLINPIIVANGTPQSVNVKVDIASGATQPDFRLNLQLATSVKAYDTVGGTAITVVADPADLSGPGVDSGGAGFPDMPAGACMLVQEPAISTIDTLTVTSNPSPLYVGTVYEVNMNIIATAGRADSYYVPAVDDLIVMINGLDQTSEFTITPLSAASRIPAGTTFTAKYSIVQDKGTTTGPCIIDAQSTGDGFAYDKPALYDWNDHIDDTKLGAFDTNGATTPFSGTISAPSFQVSVFNVGNHTRYAGETRVELIDMRITNQSASTDTVTGITVENAGTALDAEVALVAIYNDSTDNADAAGDVILGSAVLTAGVAKITFGTPITLNSGQSVNLLIGYDVSTTIRDGATLDCRIPVGGIVLGTNSPITGFVVNSVGVDTIDIIANRVVCYPSGSAGTGGFYTVNVEAQDATGNVDISPVNNNVTINLTKSGGGSPIVSATSLVGGTTGAATTTGNLTAGKATVTVTDATSETVTVTPISAYPTNTACTVLFANLFTVTPQAVTGGDFAPGATNILVLKLSMANSTGGNVTLNNTVLNNIGTGLDAEMSAIKAWYDSGDGLIGAGDTLLGTGTLAAGTMTLSLGNRVLGAGNHTVLIGVDIPTSPLIDRHTLDLSIPINGITYNTGSNGPASVADSTGLCSIQITATKVVITAADGVADVLETEVLTVSALDAWNNIDINYSEVVQITCTGNAGNHGTVQATTLNPGVVGTQVTNGTLTNGVATVTITDDLAETVQIIPNSPFPLASDIGTSVTFSAFPPVLLSVTVLDSQRIQLTFDKTLQSSLANTQTNYLIYENLTRTSFLSVVDAAIDTATYKVVTLTTGQMRYPGAGVAYVVEVSPNVKSQSGVGVDDGADNITSVPPVVGGDNANNDGSFTSVGTAPPAATNVSVSVTGIDIPDEGGASDVKVPNFILFPSWSAGVGTDIAYTSKANADGTGSTHVYKIPSSGTAQSATRLTDAAMLVSVFHGSRTCWDDAGNVYFAAFKLVSGIPYLRLFRVKGDGTFANFTEVSFTPANPASDTGAPWYDPDWVAASRLPASPKGDFDRIFCSVAGDIRAVNASGSDDNSNIVVTDFKQELYPTGVFPAPPTDPLAQFKNAYAFQPIVWGSGATLKMAFSYKHPNSYASDIFVLTGLNDIITEVTTAPTNITDARIIRVTNNGNATFCPSFSPDGTKLAYNEDVSAGFNFVTFQTDPVGSLAATDFNIYMQDLSLTGAALTYPRQIVGRNTFNESYSMWAPSGDKIVTVYQMGTASGDQVRLNILSVRTDGQFGASGGVLVDNGYTSIQVVSGELSADTKISIETPTLALNPAGQEEWLVNTGIARTFYPTGASFGSEKVYINVAYPDANDDGIVDGLGLDETKLRLYYWDDATSAWIEVGGTVYAALNYVRVPVNHFSTFAIFGRVSAKASAPYSLTELYNYPNPAGPAGTKVKFGITHRSKMDIRIYDKAGDLVRKLLDEERDPWDGEVAWDLTNEDGREVANGVYIMRARATYQGERYERINKIAVIR</sequence>
<evidence type="ECO:0000256" key="4">
    <source>
        <dbReference type="SAM" id="Phobius"/>
    </source>
</evidence>
<dbReference type="PANTHER" id="PTHR24104">
    <property type="entry name" value="E3 UBIQUITIN-PROTEIN LIGASE NHLRC1-RELATED"/>
    <property type="match status" value="1"/>
</dbReference>